<protein>
    <recommendedName>
        <fullName evidence="1">Fungal lipase-type domain-containing protein</fullName>
    </recommendedName>
</protein>
<reference evidence="2" key="1">
    <citation type="journal article" date="2014" name="Front. Microbiol.">
        <title>High frequency of phylogenetically diverse reductive dehalogenase-homologous genes in deep subseafloor sedimentary metagenomes.</title>
        <authorList>
            <person name="Kawai M."/>
            <person name="Futagami T."/>
            <person name="Toyoda A."/>
            <person name="Takaki Y."/>
            <person name="Nishi S."/>
            <person name="Hori S."/>
            <person name="Arai W."/>
            <person name="Tsubouchi T."/>
            <person name="Morono Y."/>
            <person name="Uchiyama I."/>
            <person name="Ito T."/>
            <person name="Fujiyama A."/>
            <person name="Inagaki F."/>
            <person name="Takami H."/>
        </authorList>
    </citation>
    <scope>NUCLEOTIDE SEQUENCE</scope>
    <source>
        <strain evidence="2">Expedition CK06-06</strain>
    </source>
</reference>
<feature type="non-terminal residue" evidence="2">
    <location>
        <position position="1"/>
    </location>
</feature>
<comment type="caution">
    <text evidence="2">The sequence shown here is derived from an EMBL/GenBank/DDBJ whole genome shotgun (WGS) entry which is preliminary data.</text>
</comment>
<evidence type="ECO:0000313" key="2">
    <source>
        <dbReference type="EMBL" id="GAF89544.1"/>
    </source>
</evidence>
<evidence type="ECO:0000259" key="1">
    <source>
        <dbReference type="Pfam" id="PF01764"/>
    </source>
</evidence>
<dbReference type="EMBL" id="BARS01016676">
    <property type="protein sequence ID" value="GAF89544.1"/>
    <property type="molecule type" value="Genomic_DNA"/>
</dbReference>
<dbReference type="InterPro" id="IPR051218">
    <property type="entry name" value="Sec_MonoDiacylglyc_Lipase"/>
</dbReference>
<dbReference type="AlphaFoldDB" id="X0T8M0"/>
<dbReference type="Pfam" id="PF01764">
    <property type="entry name" value="Lipase_3"/>
    <property type="match status" value="1"/>
</dbReference>
<dbReference type="PANTHER" id="PTHR45856:SF24">
    <property type="entry name" value="FUNGAL LIPASE-LIKE DOMAIN-CONTAINING PROTEIN"/>
    <property type="match status" value="1"/>
</dbReference>
<dbReference type="Gene3D" id="3.40.50.1820">
    <property type="entry name" value="alpha/beta hydrolase"/>
    <property type="match status" value="1"/>
</dbReference>
<name>X0T8M0_9ZZZZ</name>
<sequence length="218" mass="23968">DSAVLVPLNSLKQGLFKATPNAKVGQGFLNFFGKSYYTPTAQNLTEHLTVYGQLSQFLKTGDKVIFCGHSLGCAVAYLAALWFQNYSNNDNFMVVNFAPPKVCGNAEFCDMFKNCLGVFNIINEADIVPRAALPLSKATQCCNVIYYDKKNPSGDNHSLINYYNNSNLWGTKSYTCQPPPNKNLNMSPCPSQEKFSLFGNQKISQNCTIDGVGNGPDI</sequence>
<dbReference type="SUPFAM" id="SSF53474">
    <property type="entry name" value="alpha/beta-Hydrolases"/>
    <property type="match status" value="1"/>
</dbReference>
<dbReference type="InterPro" id="IPR002921">
    <property type="entry name" value="Fungal_lipase-type"/>
</dbReference>
<dbReference type="InterPro" id="IPR029058">
    <property type="entry name" value="AB_hydrolase_fold"/>
</dbReference>
<organism evidence="2">
    <name type="scientific">marine sediment metagenome</name>
    <dbReference type="NCBI Taxonomy" id="412755"/>
    <lineage>
        <taxon>unclassified sequences</taxon>
        <taxon>metagenomes</taxon>
        <taxon>ecological metagenomes</taxon>
    </lineage>
</organism>
<dbReference type="GO" id="GO:0006629">
    <property type="term" value="P:lipid metabolic process"/>
    <property type="evidence" value="ECO:0007669"/>
    <property type="project" value="InterPro"/>
</dbReference>
<gene>
    <name evidence="2" type="ORF">S01H1_27399</name>
</gene>
<proteinExistence type="predicted"/>
<feature type="domain" description="Fungal lipase-type" evidence="1">
    <location>
        <begin position="17"/>
        <end position="132"/>
    </location>
</feature>
<dbReference type="CDD" id="cd00519">
    <property type="entry name" value="Lipase_3"/>
    <property type="match status" value="1"/>
</dbReference>
<accession>X0T8M0</accession>
<dbReference type="PANTHER" id="PTHR45856">
    <property type="entry name" value="ALPHA/BETA-HYDROLASES SUPERFAMILY PROTEIN"/>
    <property type="match status" value="1"/>
</dbReference>